<feature type="region of interest" description="Disordered" evidence="1">
    <location>
        <begin position="117"/>
        <end position="138"/>
    </location>
</feature>
<accession>A0A3G8MAA7</accession>
<evidence type="ECO:0000256" key="1">
    <source>
        <dbReference type="SAM" id="MobiDB-lite"/>
    </source>
</evidence>
<evidence type="ECO:0000313" key="4">
    <source>
        <dbReference type="Proteomes" id="UP000273982"/>
    </source>
</evidence>
<reference evidence="3 4" key="1">
    <citation type="submission" date="2018-11" db="EMBL/GenBank/DDBJ databases">
        <title>Genome squencing of methanotrophic bacteria isolated from alkaline groundwater in Korea.</title>
        <authorList>
            <person name="Nguyen L.N."/>
        </authorList>
    </citation>
    <scope>NUCLEOTIDE SEQUENCE [LARGE SCALE GENOMIC DNA]</scope>
    <source>
        <strain evidence="3 4">GW6</strain>
    </source>
</reference>
<dbReference type="KEGG" id="mros:EHO51_13990"/>
<dbReference type="Proteomes" id="UP000273982">
    <property type="component" value="Chromosome"/>
</dbReference>
<dbReference type="AlphaFoldDB" id="A0A3G8MAA7"/>
<dbReference type="Gene3D" id="3.40.960.10">
    <property type="entry name" value="VSR Endonuclease"/>
    <property type="match status" value="1"/>
</dbReference>
<evidence type="ECO:0000259" key="2">
    <source>
        <dbReference type="Pfam" id="PF04480"/>
    </source>
</evidence>
<evidence type="ECO:0000313" key="3">
    <source>
        <dbReference type="EMBL" id="AZG77748.1"/>
    </source>
</evidence>
<organism evidence="3 4">
    <name type="scientific">Methylocystis rosea</name>
    <dbReference type="NCBI Taxonomy" id="173366"/>
    <lineage>
        <taxon>Bacteria</taxon>
        <taxon>Pseudomonadati</taxon>
        <taxon>Pseudomonadota</taxon>
        <taxon>Alphaproteobacteria</taxon>
        <taxon>Hyphomicrobiales</taxon>
        <taxon>Methylocystaceae</taxon>
        <taxon>Methylocystis</taxon>
    </lineage>
</organism>
<dbReference type="InterPro" id="IPR007569">
    <property type="entry name" value="DUF559"/>
</dbReference>
<dbReference type="InterPro" id="IPR047216">
    <property type="entry name" value="Endonuclease_DUF559_bact"/>
</dbReference>
<proteinExistence type="predicted"/>
<protein>
    <submittedName>
        <fullName evidence="3">DUF559 domain-containing protein</fullName>
    </submittedName>
</protein>
<sequence>MSPIPRNVMLRLAKVQRANAVKAETIIWRALRARKEQLKFRRQVPIGDYIADFVCFERRIVVEVDGPSHDREEQQKRDKAKERWFGDRGFFLLRLENDLVIGSPELAVQKVIEAAKRTPPHPAGSAGHLLPQGEKVGP</sequence>
<dbReference type="InterPro" id="IPR011335">
    <property type="entry name" value="Restrct_endonuc-II-like"/>
</dbReference>
<dbReference type="EMBL" id="CP034086">
    <property type="protein sequence ID" value="AZG77748.1"/>
    <property type="molecule type" value="Genomic_DNA"/>
</dbReference>
<dbReference type="CDD" id="cd01038">
    <property type="entry name" value="Endonuclease_DUF559"/>
    <property type="match status" value="1"/>
</dbReference>
<dbReference type="Pfam" id="PF04480">
    <property type="entry name" value="DUF559"/>
    <property type="match status" value="1"/>
</dbReference>
<gene>
    <name evidence="3" type="ORF">EHO51_13990</name>
</gene>
<feature type="domain" description="DUF559" evidence="2">
    <location>
        <begin position="12"/>
        <end position="113"/>
    </location>
</feature>
<name>A0A3G8MAA7_9HYPH</name>
<dbReference type="SUPFAM" id="SSF52980">
    <property type="entry name" value="Restriction endonuclease-like"/>
    <property type="match status" value="1"/>
</dbReference>
<dbReference type="PANTHER" id="PTHR38590:SF1">
    <property type="entry name" value="BLL0828 PROTEIN"/>
    <property type="match status" value="1"/>
</dbReference>
<dbReference type="PANTHER" id="PTHR38590">
    <property type="entry name" value="BLL0828 PROTEIN"/>
    <property type="match status" value="1"/>
</dbReference>